<dbReference type="CDD" id="cd00075">
    <property type="entry name" value="HATPase"/>
    <property type="match status" value="1"/>
</dbReference>
<dbReference type="PRINTS" id="PR00344">
    <property type="entry name" value="BCTRLSENSOR"/>
</dbReference>
<keyword evidence="9" id="KW-0472">Membrane</keyword>
<sequence length="506" mass="55068">MTLGLVIVIQGIFMVEDARPANASAAPRAAVGFLGGLSGKLLLLTVAFVMLAEVLIFVPSVANMRIRWLQDRLNTVAAAAVVVDGLQNVELPRAVQRETLMATGTKAIVIRRKDASRMIASVDMPPAIDGEYDIANFTALGAIRDAFDTLIFGGNRVVRVYGPLGEGDATIELVMKDAKLRTAMLVYSRNVFLLSIAISLITAALIFLAINRMLILPIRRLTKSMQEFSGEPSSPERVLVPPEGKDELAVAGQHLASMQRELQRTLKQQKSLAELGLAVSKINHDMRNILSSAQLISDRLADVDDPVVKRFAPTLLRTIDRAVGYTREVLSYGRTTEAEPHRRFLALRPLVEDVAELLAVDRQDGIDFEIQVRDDIEVDADSEQLFRVVHNICRNAVEALANYKPEDGSERRISVSAVRTGSVVTISIDDTGPGMPAKARENLFAAFRGSARSGGTGLGLAIARELVLAHGGTIALVKKPTPGTLFRIELPDRPVRLDAFRAKGRS</sequence>
<gene>
    <name evidence="12" type="ORF">PZL22_004065</name>
</gene>
<keyword evidence="13" id="KW-1185">Reference proteome</keyword>
<dbReference type="InterPro" id="IPR036890">
    <property type="entry name" value="HATPase_C_sf"/>
</dbReference>
<comment type="catalytic activity">
    <reaction evidence="1">
        <text>ATP + protein L-histidine = ADP + protein N-phospho-L-histidine.</text>
        <dbReference type="EC" id="2.7.13.3"/>
    </reaction>
</comment>
<keyword evidence="8" id="KW-0067">ATP-binding</keyword>
<dbReference type="RefSeq" id="WP_003531568.1">
    <property type="nucleotide sequence ID" value="NZ_CP120365.1"/>
</dbReference>
<dbReference type="InterPro" id="IPR003594">
    <property type="entry name" value="HATPase_dom"/>
</dbReference>
<dbReference type="PANTHER" id="PTHR44936:SF10">
    <property type="entry name" value="SENSOR PROTEIN RSTB"/>
    <property type="match status" value="1"/>
</dbReference>
<dbReference type="GO" id="GO:0016301">
    <property type="term" value="F:kinase activity"/>
    <property type="evidence" value="ECO:0007669"/>
    <property type="project" value="UniProtKB-KW"/>
</dbReference>
<dbReference type="InterPro" id="IPR005467">
    <property type="entry name" value="His_kinase_dom"/>
</dbReference>
<dbReference type="SMART" id="SM00304">
    <property type="entry name" value="HAMP"/>
    <property type="match status" value="1"/>
</dbReference>
<dbReference type="Gene3D" id="3.30.565.10">
    <property type="entry name" value="Histidine kinase-like ATPase, C-terminal domain"/>
    <property type="match status" value="1"/>
</dbReference>
<keyword evidence="9" id="KW-1133">Transmembrane helix</keyword>
<dbReference type="SMART" id="SM00387">
    <property type="entry name" value="HATPase_c"/>
    <property type="match status" value="1"/>
</dbReference>
<evidence type="ECO:0000256" key="2">
    <source>
        <dbReference type="ARBA" id="ARBA00004370"/>
    </source>
</evidence>
<dbReference type="InterPro" id="IPR050980">
    <property type="entry name" value="2C_sensor_his_kinase"/>
</dbReference>
<feature type="transmembrane region" description="Helical" evidence="9">
    <location>
        <begin position="191"/>
        <end position="210"/>
    </location>
</feature>
<keyword evidence="6" id="KW-0547">Nucleotide-binding</keyword>
<dbReference type="PANTHER" id="PTHR44936">
    <property type="entry name" value="SENSOR PROTEIN CREC"/>
    <property type="match status" value="1"/>
</dbReference>
<dbReference type="PROSITE" id="PS50109">
    <property type="entry name" value="HIS_KIN"/>
    <property type="match status" value="1"/>
</dbReference>
<keyword evidence="5" id="KW-0808">Transferase</keyword>
<dbReference type="Gene3D" id="6.10.340.10">
    <property type="match status" value="1"/>
</dbReference>
<evidence type="ECO:0000259" key="10">
    <source>
        <dbReference type="PROSITE" id="PS50109"/>
    </source>
</evidence>
<evidence type="ECO:0000256" key="9">
    <source>
        <dbReference type="SAM" id="Phobius"/>
    </source>
</evidence>
<evidence type="ECO:0000256" key="5">
    <source>
        <dbReference type="ARBA" id="ARBA00022679"/>
    </source>
</evidence>
<reference evidence="12 13" key="1">
    <citation type="submission" date="2023-03" db="EMBL/GenBank/DDBJ databases">
        <authorList>
            <person name="Menendez E."/>
            <person name="Kaur S."/>
            <person name="Flores-Felix J.D."/>
            <person name="diCenzo G.C."/>
            <person name="Peix A."/>
            <person name="Velazquez E."/>
        </authorList>
    </citation>
    <scope>NUCLEOTIDE SEQUENCE [LARGE SCALE GENOMIC DNA]</scope>
    <source>
        <strain evidence="12 13">CCBAU 71714</strain>
    </source>
</reference>
<evidence type="ECO:0000313" key="12">
    <source>
        <dbReference type="EMBL" id="WHS92971.1"/>
    </source>
</evidence>
<dbReference type="PROSITE" id="PS50885">
    <property type="entry name" value="HAMP"/>
    <property type="match status" value="1"/>
</dbReference>
<evidence type="ECO:0000256" key="8">
    <source>
        <dbReference type="ARBA" id="ARBA00022840"/>
    </source>
</evidence>
<proteinExistence type="predicted"/>
<evidence type="ECO:0000256" key="7">
    <source>
        <dbReference type="ARBA" id="ARBA00022777"/>
    </source>
</evidence>
<dbReference type="InterPro" id="IPR003660">
    <property type="entry name" value="HAMP_dom"/>
</dbReference>
<keyword evidence="7 12" id="KW-0418">Kinase</keyword>
<feature type="domain" description="HAMP" evidence="11">
    <location>
        <begin position="212"/>
        <end position="267"/>
    </location>
</feature>
<keyword evidence="9" id="KW-0812">Transmembrane</keyword>
<evidence type="ECO:0000256" key="4">
    <source>
        <dbReference type="ARBA" id="ARBA00022553"/>
    </source>
</evidence>
<feature type="domain" description="Histidine kinase" evidence="10">
    <location>
        <begin position="281"/>
        <end position="494"/>
    </location>
</feature>
<dbReference type="SUPFAM" id="SSF55874">
    <property type="entry name" value="ATPase domain of HSP90 chaperone/DNA topoisomerase II/histidine kinase"/>
    <property type="match status" value="1"/>
</dbReference>
<feature type="transmembrane region" description="Helical" evidence="9">
    <location>
        <begin position="41"/>
        <end position="62"/>
    </location>
</feature>
<organism evidence="12 13">
    <name type="scientific">Sinorhizobium kummerowiae</name>
    <dbReference type="NCBI Taxonomy" id="158892"/>
    <lineage>
        <taxon>Bacteria</taxon>
        <taxon>Pseudomonadati</taxon>
        <taxon>Pseudomonadota</taxon>
        <taxon>Alphaproteobacteria</taxon>
        <taxon>Hyphomicrobiales</taxon>
        <taxon>Rhizobiaceae</taxon>
        <taxon>Sinorhizobium/Ensifer group</taxon>
        <taxon>Sinorhizobium</taxon>
    </lineage>
</organism>
<evidence type="ECO:0000256" key="3">
    <source>
        <dbReference type="ARBA" id="ARBA00012438"/>
    </source>
</evidence>
<accession>A0ABY8T4Z4</accession>
<keyword evidence="4" id="KW-0597">Phosphoprotein</keyword>
<dbReference type="EC" id="2.7.13.3" evidence="3"/>
<dbReference type="EMBL" id="CP120365">
    <property type="protein sequence ID" value="WHS92971.1"/>
    <property type="molecule type" value="Genomic_DNA"/>
</dbReference>
<protein>
    <recommendedName>
        <fullName evidence="3">histidine kinase</fullName>
        <ecNumber evidence="3">2.7.13.3</ecNumber>
    </recommendedName>
</protein>
<comment type="subcellular location">
    <subcellularLocation>
        <location evidence="2">Membrane</location>
    </subcellularLocation>
</comment>
<dbReference type="Proteomes" id="UP001233264">
    <property type="component" value="Chromosome"/>
</dbReference>
<dbReference type="Pfam" id="PF02518">
    <property type="entry name" value="HATPase_c"/>
    <property type="match status" value="1"/>
</dbReference>
<evidence type="ECO:0000259" key="11">
    <source>
        <dbReference type="PROSITE" id="PS50885"/>
    </source>
</evidence>
<evidence type="ECO:0000313" key="13">
    <source>
        <dbReference type="Proteomes" id="UP001233264"/>
    </source>
</evidence>
<dbReference type="InterPro" id="IPR004358">
    <property type="entry name" value="Sig_transdc_His_kin-like_C"/>
</dbReference>
<evidence type="ECO:0000256" key="6">
    <source>
        <dbReference type="ARBA" id="ARBA00022741"/>
    </source>
</evidence>
<evidence type="ECO:0000256" key="1">
    <source>
        <dbReference type="ARBA" id="ARBA00000085"/>
    </source>
</evidence>
<name>A0ABY8T4Z4_9HYPH</name>